<sequence>MKTTLRVLAAATLAAGLAACASNRADMAQSSTPVPATVSSSQMRMFTDAARQVSAIDSQYATRMQSVDPMQREMLDREANGEKARAVNSAGLSVIEYNAIAMAVRDDPTLMRQYSEMSYQGMSGQGMPQQGMPQQGMPQGRPRY</sequence>
<reference evidence="5" key="1">
    <citation type="journal article" date="2019" name="Int. J. Syst. Evol. Microbiol.">
        <title>The Global Catalogue of Microorganisms (GCM) 10K type strain sequencing project: providing services to taxonomists for standard genome sequencing and annotation.</title>
        <authorList>
            <consortium name="The Broad Institute Genomics Platform"/>
            <consortium name="The Broad Institute Genome Sequencing Center for Infectious Disease"/>
            <person name="Wu L."/>
            <person name="Ma J."/>
        </authorList>
    </citation>
    <scope>NUCLEOTIDE SEQUENCE [LARGE SCALE GENOMIC DNA]</scope>
    <source>
        <strain evidence="5">JCM 17666</strain>
    </source>
</reference>
<keyword evidence="2" id="KW-0732">Signal</keyword>
<gene>
    <name evidence="4" type="ORF">GCM10023144_42530</name>
</gene>
<name>A0ABP8HMY3_9BURK</name>
<dbReference type="EMBL" id="BAABFO010000030">
    <property type="protein sequence ID" value="GAA4341572.1"/>
    <property type="molecule type" value="Genomic_DNA"/>
</dbReference>
<feature type="region of interest" description="Disordered" evidence="1">
    <location>
        <begin position="120"/>
        <end position="144"/>
    </location>
</feature>
<keyword evidence="5" id="KW-1185">Reference proteome</keyword>
<comment type="caution">
    <text evidence="4">The sequence shown here is derived from an EMBL/GenBank/DDBJ whole genome shotgun (WGS) entry which is preliminary data.</text>
</comment>
<proteinExistence type="predicted"/>
<evidence type="ECO:0000313" key="5">
    <source>
        <dbReference type="Proteomes" id="UP001501671"/>
    </source>
</evidence>
<dbReference type="Pfam" id="PF13767">
    <property type="entry name" value="DUF4168"/>
    <property type="match status" value="1"/>
</dbReference>
<dbReference type="InterPro" id="IPR025433">
    <property type="entry name" value="DUF4168"/>
</dbReference>
<dbReference type="RefSeq" id="WP_345251927.1">
    <property type="nucleotide sequence ID" value="NZ_BAABFO010000030.1"/>
</dbReference>
<feature type="chain" id="PRO_5046890797" description="DUF4168 domain-containing protein" evidence="2">
    <location>
        <begin position="22"/>
        <end position="144"/>
    </location>
</feature>
<evidence type="ECO:0000256" key="2">
    <source>
        <dbReference type="SAM" id="SignalP"/>
    </source>
</evidence>
<organism evidence="4 5">
    <name type="scientific">Pigmentiphaga soli</name>
    <dbReference type="NCBI Taxonomy" id="1007095"/>
    <lineage>
        <taxon>Bacteria</taxon>
        <taxon>Pseudomonadati</taxon>
        <taxon>Pseudomonadota</taxon>
        <taxon>Betaproteobacteria</taxon>
        <taxon>Burkholderiales</taxon>
        <taxon>Alcaligenaceae</taxon>
        <taxon>Pigmentiphaga</taxon>
    </lineage>
</organism>
<feature type="signal peptide" evidence="2">
    <location>
        <begin position="1"/>
        <end position="21"/>
    </location>
</feature>
<dbReference type="PROSITE" id="PS51257">
    <property type="entry name" value="PROKAR_LIPOPROTEIN"/>
    <property type="match status" value="1"/>
</dbReference>
<evidence type="ECO:0000259" key="3">
    <source>
        <dbReference type="Pfam" id="PF13767"/>
    </source>
</evidence>
<accession>A0ABP8HMY3</accession>
<evidence type="ECO:0000313" key="4">
    <source>
        <dbReference type="EMBL" id="GAA4341572.1"/>
    </source>
</evidence>
<protein>
    <recommendedName>
        <fullName evidence="3">DUF4168 domain-containing protein</fullName>
    </recommendedName>
</protein>
<dbReference type="Proteomes" id="UP001501671">
    <property type="component" value="Unassembled WGS sequence"/>
</dbReference>
<feature type="domain" description="DUF4168" evidence="3">
    <location>
        <begin position="39"/>
        <end position="113"/>
    </location>
</feature>
<evidence type="ECO:0000256" key="1">
    <source>
        <dbReference type="SAM" id="MobiDB-lite"/>
    </source>
</evidence>